<evidence type="ECO:0000313" key="4">
    <source>
        <dbReference type="Proteomes" id="UP000186607"/>
    </source>
</evidence>
<evidence type="ECO:0000313" key="3">
    <source>
        <dbReference type="EMBL" id="OLV15925.1"/>
    </source>
</evidence>
<dbReference type="Pfam" id="PF02342">
    <property type="entry name" value="TerD"/>
    <property type="match status" value="2"/>
</dbReference>
<protein>
    <submittedName>
        <fullName evidence="3">Tellurium resistance protein TerD</fullName>
    </submittedName>
</protein>
<dbReference type="InterPro" id="IPR051324">
    <property type="entry name" value="Stress/Tellurium_Resist"/>
</dbReference>
<dbReference type="Proteomes" id="UP000186607">
    <property type="component" value="Unassembled WGS sequence"/>
</dbReference>
<gene>
    <name evidence="3" type="ORF">BOO71_0013528</name>
</gene>
<dbReference type="Gene3D" id="2.60.60.30">
    <property type="entry name" value="sav2460 like domains"/>
    <property type="match status" value="2"/>
</dbReference>
<sequence>MPVRITAGEKHNLIQTSLELSVTHDLPGLDISVFLLDAGRKMSGDDSIVFYNNPSSPGVQGRFTGTQAHFKLDLTQLGEVSRLMVTASHDDLILKKAGVLKAEVGGFEFNPLSGLQGEKAAMLFEIYNHKGNWKLAAVGQGFAGGLGELIGYFGGEVESGPAPAATPTPAPRPAIPAMNTASRASGLATGSAGASPAGSGGSVNLLKVASGTSTISLAKGERVSLRKEDGAPDLSGSCMGLGWDAASGRSIDLDAGCLLFDSKHKHLETIFFMKLAGGGGAVRHSGDNLTGDGEGDDETISVDLDRLAPNVQHLVFVVNSFSGHNFRDVRRAFCRLFNERTQHELARFDLTDGESATAMLMARLTRREGGWDMTALGTKAGGQTARGSIKDAQQELRSAGV</sequence>
<dbReference type="STRING" id="249408.BOO71_0013528"/>
<dbReference type="PANTHER" id="PTHR32097">
    <property type="entry name" value="CAMP-BINDING PROTEIN 1-RELATED"/>
    <property type="match status" value="1"/>
</dbReference>
<name>A0A1U7NSP0_9DEIO</name>
<feature type="region of interest" description="Disordered" evidence="1">
    <location>
        <begin position="378"/>
        <end position="401"/>
    </location>
</feature>
<dbReference type="InterPro" id="IPR003325">
    <property type="entry name" value="TerD"/>
</dbReference>
<feature type="domain" description="TerD" evidence="2">
    <location>
        <begin position="214"/>
        <end position="378"/>
    </location>
</feature>
<evidence type="ECO:0000256" key="1">
    <source>
        <dbReference type="SAM" id="MobiDB-lite"/>
    </source>
</evidence>
<dbReference type="AlphaFoldDB" id="A0A1U7NSP0"/>
<feature type="domain" description="TerD" evidence="2">
    <location>
        <begin position="27"/>
        <end position="151"/>
    </location>
</feature>
<dbReference type="PANTHER" id="PTHR32097:SF17">
    <property type="entry name" value="CAMP-BINDING PROTEIN 1-RELATED"/>
    <property type="match status" value="1"/>
</dbReference>
<dbReference type="EMBL" id="MSTI01000158">
    <property type="protein sequence ID" value="OLV15925.1"/>
    <property type="molecule type" value="Genomic_DNA"/>
</dbReference>
<organism evidence="3 4">
    <name type="scientific">Deinococcus marmoris</name>
    <dbReference type="NCBI Taxonomy" id="249408"/>
    <lineage>
        <taxon>Bacteria</taxon>
        <taxon>Thermotogati</taxon>
        <taxon>Deinococcota</taxon>
        <taxon>Deinococci</taxon>
        <taxon>Deinococcales</taxon>
        <taxon>Deinococcaceae</taxon>
        <taxon>Deinococcus</taxon>
    </lineage>
</organism>
<comment type="caution">
    <text evidence="3">The sequence shown here is derived from an EMBL/GenBank/DDBJ whole genome shotgun (WGS) entry which is preliminary data.</text>
</comment>
<evidence type="ECO:0000259" key="2">
    <source>
        <dbReference type="Pfam" id="PF02342"/>
    </source>
</evidence>
<reference evidence="3 4" key="1">
    <citation type="submission" date="2017-01" db="EMBL/GenBank/DDBJ databases">
        <title>Genome Analysis of Deinococcus marmoris KOPRI26562.</title>
        <authorList>
            <person name="Kim J.H."/>
            <person name="Oh H.-M."/>
        </authorList>
    </citation>
    <scope>NUCLEOTIDE SEQUENCE [LARGE SCALE GENOMIC DNA]</scope>
    <source>
        <strain evidence="3 4">KOPRI26562</strain>
    </source>
</reference>
<keyword evidence="4" id="KW-1185">Reference proteome</keyword>
<accession>A0A1U7NSP0</accession>
<proteinExistence type="predicted"/>
<dbReference type="CDD" id="cd06974">
    <property type="entry name" value="TerD_like"/>
    <property type="match status" value="2"/>
</dbReference>
<dbReference type="RefSeq" id="WP_075836557.1">
    <property type="nucleotide sequence ID" value="NZ_MSTI01000158.1"/>
</dbReference>